<comment type="caution">
    <text evidence="1">The sequence shown here is derived from an EMBL/GenBank/DDBJ whole genome shotgun (WGS) entry which is preliminary data.</text>
</comment>
<evidence type="ECO:0000313" key="1">
    <source>
        <dbReference type="EMBL" id="GEU79238.1"/>
    </source>
</evidence>
<accession>A0A6L2MZ44</accession>
<dbReference type="EMBL" id="BKCJ010007830">
    <property type="protein sequence ID" value="GEU79238.1"/>
    <property type="molecule type" value="Genomic_DNA"/>
</dbReference>
<protein>
    <submittedName>
        <fullName evidence="1">Integrase, catalytic region, zinc finger, CCHC-type, peptidase aspartic, catalytic</fullName>
    </submittedName>
</protein>
<reference evidence="1" key="1">
    <citation type="journal article" date="2019" name="Sci. Rep.">
        <title>Draft genome of Tanacetum cinerariifolium, the natural source of mosquito coil.</title>
        <authorList>
            <person name="Yamashiro T."/>
            <person name="Shiraishi A."/>
            <person name="Satake H."/>
            <person name="Nakayama K."/>
        </authorList>
    </citation>
    <scope>NUCLEOTIDE SEQUENCE</scope>
</reference>
<sequence length="125" mass="14370">MIPMSMSNMQINTKFVNHLQPEWSRFVTSAKQARDLQSMNFDQFQSQGYAGSVGKIKLQEQSVLQRKGLLAQVQEAGVVLNDEKQDFLVDSLEETDDYEDLQLQFTKNFKADHVDAYDSFVKTKL</sequence>
<organism evidence="1">
    <name type="scientific">Tanacetum cinerariifolium</name>
    <name type="common">Dalmatian daisy</name>
    <name type="synonym">Chrysanthemum cinerariifolium</name>
    <dbReference type="NCBI Taxonomy" id="118510"/>
    <lineage>
        <taxon>Eukaryota</taxon>
        <taxon>Viridiplantae</taxon>
        <taxon>Streptophyta</taxon>
        <taxon>Embryophyta</taxon>
        <taxon>Tracheophyta</taxon>
        <taxon>Spermatophyta</taxon>
        <taxon>Magnoliopsida</taxon>
        <taxon>eudicotyledons</taxon>
        <taxon>Gunneridae</taxon>
        <taxon>Pentapetalae</taxon>
        <taxon>asterids</taxon>
        <taxon>campanulids</taxon>
        <taxon>Asterales</taxon>
        <taxon>Asteraceae</taxon>
        <taxon>Asteroideae</taxon>
        <taxon>Anthemideae</taxon>
        <taxon>Anthemidinae</taxon>
        <taxon>Tanacetum</taxon>
    </lineage>
</organism>
<dbReference type="AlphaFoldDB" id="A0A6L2MZ44"/>
<name>A0A6L2MZ44_TANCI</name>
<proteinExistence type="predicted"/>
<gene>
    <name evidence="1" type="ORF">Tci_051216</name>
</gene>